<evidence type="ECO:0000313" key="3">
    <source>
        <dbReference type="Proteomes" id="UP000017396"/>
    </source>
</evidence>
<organism evidence="2 3">
    <name type="scientific">Gloeobacter kilaueensis (strain ATCC BAA-2537 / CCAP 1431/1 / ULC 316 / JS1)</name>
    <dbReference type="NCBI Taxonomy" id="1183438"/>
    <lineage>
        <taxon>Bacteria</taxon>
        <taxon>Bacillati</taxon>
        <taxon>Cyanobacteriota</taxon>
        <taxon>Cyanophyceae</taxon>
        <taxon>Gloeobacterales</taxon>
        <taxon>Gloeobacteraceae</taxon>
        <taxon>Gloeobacter</taxon>
    </lineage>
</organism>
<sequence length="106" mass="12265">MAFEEIRIRFSLNDVRQRKLYERLLGSPKGSRSDEIRDVLYQHYFEQSSVEAVGPRDSQQPDGPGDQISPQQPTVPGLVLQEIEAQPEPEYHQPNRLTQTPTGWRF</sequence>
<name>U5QGC1_GLOK1</name>
<dbReference type="AlphaFoldDB" id="U5QGC1"/>
<evidence type="ECO:0000313" key="2">
    <source>
        <dbReference type="EMBL" id="AGY57966.1"/>
    </source>
</evidence>
<accession>U5QGC1</accession>
<protein>
    <submittedName>
        <fullName evidence="2">Uncharacterized protein</fullName>
    </submittedName>
</protein>
<gene>
    <name evidence="2" type="ORF">GKIL_1720</name>
</gene>
<dbReference type="EMBL" id="CP003587">
    <property type="protein sequence ID" value="AGY57966.1"/>
    <property type="molecule type" value="Genomic_DNA"/>
</dbReference>
<dbReference type="HOGENOM" id="CLU_2219377_0_0_3"/>
<evidence type="ECO:0000256" key="1">
    <source>
        <dbReference type="SAM" id="MobiDB-lite"/>
    </source>
</evidence>
<proteinExistence type="predicted"/>
<dbReference type="STRING" id="1183438.GKIL_1720"/>
<feature type="compositionally biased region" description="Polar residues" evidence="1">
    <location>
        <begin position="95"/>
        <end position="106"/>
    </location>
</feature>
<dbReference type="KEGG" id="glj:GKIL_1720"/>
<dbReference type="Proteomes" id="UP000017396">
    <property type="component" value="Chromosome"/>
</dbReference>
<reference evidence="2 3" key="1">
    <citation type="journal article" date="2013" name="PLoS ONE">
        <title>Cultivation and Complete Genome Sequencing of Gloeobacter kilaueensis sp. nov., from a Lava Cave in Kilauea Caldera, Hawai'i.</title>
        <authorList>
            <person name="Saw J.H."/>
            <person name="Schatz M."/>
            <person name="Brown M.V."/>
            <person name="Kunkel D.D."/>
            <person name="Foster J.S."/>
            <person name="Shick H."/>
            <person name="Christensen S."/>
            <person name="Hou S."/>
            <person name="Wan X."/>
            <person name="Donachie S.P."/>
        </authorList>
    </citation>
    <scope>NUCLEOTIDE SEQUENCE [LARGE SCALE GENOMIC DNA]</scope>
    <source>
        <strain evidence="3">JS</strain>
    </source>
</reference>
<dbReference type="RefSeq" id="WP_023173087.1">
    <property type="nucleotide sequence ID" value="NC_022600.1"/>
</dbReference>
<keyword evidence="3" id="KW-1185">Reference proteome</keyword>
<feature type="region of interest" description="Disordered" evidence="1">
    <location>
        <begin position="50"/>
        <end position="106"/>
    </location>
</feature>